<evidence type="ECO:0000313" key="2">
    <source>
        <dbReference type="EMBL" id="MTW22823.1"/>
    </source>
</evidence>
<feature type="signal peptide" evidence="1">
    <location>
        <begin position="1"/>
        <end position="20"/>
    </location>
</feature>
<name>A0A6N8EF25_9GAMM</name>
<evidence type="ECO:0008006" key="4">
    <source>
        <dbReference type="Google" id="ProtNLM"/>
    </source>
</evidence>
<evidence type="ECO:0000313" key="3">
    <source>
        <dbReference type="Proteomes" id="UP000434044"/>
    </source>
</evidence>
<organism evidence="2 3">
    <name type="scientific">Allochromatium palmeri</name>
    <dbReference type="NCBI Taxonomy" id="231048"/>
    <lineage>
        <taxon>Bacteria</taxon>
        <taxon>Pseudomonadati</taxon>
        <taxon>Pseudomonadota</taxon>
        <taxon>Gammaproteobacteria</taxon>
        <taxon>Chromatiales</taxon>
        <taxon>Chromatiaceae</taxon>
        <taxon>Allochromatium</taxon>
    </lineage>
</organism>
<gene>
    <name evidence="2" type="ORF">GJ668_17320</name>
</gene>
<feature type="chain" id="PRO_5026810163" description="CBM1 domain-containing protein" evidence="1">
    <location>
        <begin position="21"/>
        <end position="105"/>
    </location>
</feature>
<keyword evidence="3" id="KW-1185">Reference proteome</keyword>
<dbReference type="AlphaFoldDB" id="A0A6N8EF25"/>
<dbReference type="Proteomes" id="UP000434044">
    <property type="component" value="Unassembled WGS sequence"/>
</dbReference>
<evidence type="ECO:0000256" key="1">
    <source>
        <dbReference type="SAM" id="SignalP"/>
    </source>
</evidence>
<dbReference type="EMBL" id="WNKT01000055">
    <property type="protein sequence ID" value="MTW22823.1"/>
    <property type="molecule type" value="Genomic_DNA"/>
</dbReference>
<protein>
    <recommendedName>
        <fullName evidence="4">CBM1 domain-containing protein</fullName>
    </recommendedName>
</protein>
<sequence>MSAQPTLCALLILLPLSTLADSALSPSPILKHGACPSGYRPSSAYCVPGSKARPAIDKLGTCPSGYTPSGAYCLAGSQARAAIAKIGSSCPSGWSPSGAYCLRRR</sequence>
<proteinExistence type="predicted"/>
<keyword evidence="1" id="KW-0732">Signal</keyword>
<comment type="caution">
    <text evidence="2">The sequence shown here is derived from an EMBL/GenBank/DDBJ whole genome shotgun (WGS) entry which is preliminary data.</text>
</comment>
<reference evidence="2 3" key="1">
    <citation type="submission" date="2019-11" db="EMBL/GenBank/DDBJ databases">
        <title>Whole-genome sequence of the anaerobic purple sulfur bacterium Allochromatium palmeri DSM 15591.</title>
        <authorList>
            <person name="Kyndt J.A."/>
            <person name="Meyer T.E."/>
        </authorList>
    </citation>
    <scope>NUCLEOTIDE SEQUENCE [LARGE SCALE GENOMIC DNA]</scope>
    <source>
        <strain evidence="2 3">DSM 15591</strain>
    </source>
</reference>
<accession>A0A6N8EF25</accession>